<dbReference type="OrthoDB" id="6519165at2"/>
<keyword evidence="4" id="KW-1185">Reference proteome</keyword>
<keyword evidence="2" id="KW-0472">Membrane</keyword>
<keyword evidence="2" id="KW-1133">Transmembrane helix</keyword>
<dbReference type="InterPro" id="IPR019648">
    <property type="entry name" value="YebY"/>
</dbReference>
<feature type="coiled-coil region" evidence="1">
    <location>
        <begin position="265"/>
        <end position="318"/>
    </location>
</feature>
<evidence type="ECO:0000313" key="3">
    <source>
        <dbReference type="EMBL" id="BAP57104.1"/>
    </source>
</evidence>
<accession>A0A090AIC0</accession>
<evidence type="ECO:0000313" key="4">
    <source>
        <dbReference type="Proteomes" id="UP000031623"/>
    </source>
</evidence>
<dbReference type="HOGENOM" id="CLU_568508_0_0_6"/>
<dbReference type="Proteomes" id="UP000031623">
    <property type="component" value="Chromosome"/>
</dbReference>
<name>A0A090AIC0_9GAMM</name>
<keyword evidence="1" id="KW-0175">Coiled coil</keyword>
<dbReference type="AlphaFoldDB" id="A0A090AIC0"/>
<evidence type="ECO:0000256" key="1">
    <source>
        <dbReference type="SAM" id="Coils"/>
    </source>
</evidence>
<evidence type="ECO:0000256" key="2">
    <source>
        <dbReference type="SAM" id="Phobius"/>
    </source>
</evidence>
<sequence>MTLIKELLDIPLIKKILRIINWIWVIAFIVTGLVISSTVVKVGLFLVIVGVLISPACQDAVKQTFNINLSYNFKVIAILASLATVLLWLNYYGDNNKIAFFVLFINTIWSDATDEEQFNQLKIYLVKEEIKVKKQAYLKMREKYLAQLQSLYQEHNYESVITKGKPYVNFDLKIKQLVEKANNDAEQQWADKARQEVPQLMKVGQFGEAYRLASKVNDPQLHEYATKAKQEMDKIVEKLRATYEQGHYEEVIKQGTSYIELDCQIKRLINDAKKALQTKERLKLIDKAIKKISDLVQNHQYEKAYEKAKKYVNEFKEEPKLQELAKRARQLFTQAAEEQILERLKNISPSQIEFNIREYSQLVKLLPDNKNYKNKLEFYKKQLVDLRKQPPLLITQPELGDQWPFTVSQGTLECIPPGIVTFRVNDKIYAVNGLASSRGYAKIDEIWQEDPAKRGKWQAGLITKMDLTNIIKKGLDLCNP</sequence>
<dbReference type="STRING" id="40754.THII_2807"/>
<reference evidence="3 4" key="1">
    <citation type="journal article" date="2014" name="ISME J.">
        <title>Ecophysiology of Thioploca ingrica as revealed by the complete genome sequence supplemented with proteomic evidence.</title>
        <authorList>
            <person name="Kojima H."/>
            <person name="Ogura Y."/>
            <person name="Yamamoto N."/>
            <person name="Togashi T."/>
            <person name="Mori H."/>
            <person name="Watanabe T."/>
            <person name="Nemoto F."/>
            <person name="Kurokawa K."/>
            <person name="Hayashi T."/>
            <person name="Fukui M."/>
        </authorList>
    </citation>
    <scope>NUCLEOTIDE SEQUENCE [LARGE SCALE GENOMIC DNA]</scope>
</reference>
<feature type="transmembrane region" description="Helical" evidence="2">
    <location>
        <begin position="73"/>
        <end position="92"/>
    </location>
</feature>
<keyword evidence="2" id="KW-0812">Transmembrane</keyword>
<feature type="transmembrane region" description="Helical" evidence="2">
    <location>
        <begin position="21"/>
        <end position="53"/>
    </location>
</feature>
<dbReference type="Pfam" id="PF10709">
    <property type="entry name" value="DUF2511"/>
    <property type="match status" value="1"/>
</dbReference>
<gene>
    <name evidence="3" type="ORF">THII_2807</name>
</gene>
<proteinExistence type="predicted"/>
<protein>
    <submittedName>
        <fullName evidence="3">Uncharacterized protein</fullName>
    </submittedName>
</protein>
<dbReference type="KEGG" id="tig:THII_2807"/>
<dbReference type="EMBL" id="AP014633">
    <property type="protein sequence ID" value="BAP57104.1"/>
    <property type="molecule type" value="Genomic_DNA"/>
</dbReference>
<organism evidence="3 4">
    <name type="scientific">Thioploca ingrica</name>
    <dbReference type="NCBI Taxonomy" id="40754"/>
    <lineage>
        <taxon>Bacteria</taxon>
        <taxon>Pseudomonadati</taxon>
        <taxon>Pseudomonadota</taxon>
        <taxon>Gammaproteobacteria</taxon>
        <taxon>Thiotrichales</taxon>
        <taxon>Thiotrichaceae</taxon>
        <taxon>Thioploca</taxon>
    </lineage>
</organism>